<evidence type="ECO:0000256" key="7">
    <source>
        <dbReference type="ARBA" id="ARBA00022807"/>
    </source>
</evidence>
<dbReference type="Pfam" id="PF03412">
    <property type="entry name" value="Peptidase_C39"/>
    <property type="match status" value="1"/>
</dbReference>
<dbReference type="InterPro" id="IPR036640">
    <property type="entry name" value="ABC1_TM_sf"/>
</dbReference>
<evidence type="ECO:0000256" key="2">
    <source>
        <dbReference type="ARBA" id="ARBA00022448"/>
    </source>
</evidence>
<organism evidence="15">
    <name type="scientific">uncultured Microcoleus sp</name>
    <dbReference type="NCBI Taxonomy" id="259945"/>
    <lineage>
        <taxon>Bacteria</taxon>
        <taxon>Bacillati</taxon>
        <taxon>Cyanobacteriota</taxon>
        <taxon>Cyanophyceae</taxon>
        <taxon>Oscillatoriophycideae</taxon>
        <taxon>Oscillatoriales</taxon>
        <taxon>Microcoleaceae</taxon>
        <taxon>Microcoleus</taxon>
        <taxon>environmental samples</taxon>
    </lineage>
</organism>
<dbReference type="InterPro" id="IPR005074">
    <property type="entry name" value="Peptidase_C39"/>
</dbReference>
<feature type="domain" description="ABC transmembrane type-1" evidence="13">
    <location>
        <begin position="188"/>
        <end position="467"/>
    </location>
</feature>
<protein>
    <submittedName>
        <fullName evidence="15">Bacteriocin/lantibiotic efflux ABC transporter, permease/ATP-binding protein</fullName>
    </submittedName>
</protein>
<evidence type="ECO:0000256" key="3">
    <source>
        <dbReference type="ARBA" id="ARBA00022475"/>
    </source>
</evidence>
<feature type="transmembrane region" description="Helical" evidence="11">
    <location>
        <begin position="184"/>
        <end position="209"/>
    </location>
</feature>
<keyword evidence="6" id="KW-0378">Hydrolase</keyword>
<dbReference type="Gene3D" id="1.20.1560.10">
    <property type="entry name" value="ABC transporter type 1, transmembrane domain"/>
    <property type="match status" value="1"/>
</dbReference>
<evidence type="ECO:0000256" key="10">
    <source>
        <dbReference type="ARBA" id="ARBA00023136"/>
    </source>
</evidence>
<dbReference type="InterPro" id="IPR011527">
    <property type="entry name" value="ABC1_TM_dom"/>
</dbReference>
<dbReference type="PROSITE" id="PS50893">
    <property type="entry name" value="ABC_TRANSPORTER_2"/>
    <property type="match status" value="1"/>
</dbReference>
<dbReference type="SUPFAM" id="SSF90123">
    <property type="entry name" value="ABC transporter transmembrane region"/>
    <property type="match status" value="1"/>
</dbReference>
<dbReference type="InterPro" id="IPR017871">
    <property type="entry name" value="ABC_transporter-like_CS"/>
</dbReference>
<accession>A0A6J4NUI1</accession>
<evidence type="ECO:0000256" key="8">
    <source>
        <dbReference type="ARBA" id="ARBA00022840"/>
    </source>
</evidence>
<evidence type="ECO:0000256" key="11">
    <source>
        <dbReference type="SAM" id="Phobius"/>
    </source>
</evidence>
<feature type="domain" description="ABC transporter" evidence="12">
    <location>
        <begin position="502"/>
        <end position="736"/>
    </location>
</feature>
<dbReference type="EMBL" id="CADCTZ010001429">
    <property type="protein sequence ID" value="CAA9397194.1"/>
    <property type="molecule type" value="Genomic_DNA"/>
</dbReference>
<dbReference type="InterPro" id="IPR003593">
    <property type="entry name" value="AAA+_ATPase"/>
</dbReference>
<comment type="subcellular location">
    <subcellularLocation>
        <location evidence="1">Cell membrane</location>
        <topology evidence="1">Multi-pass membrane protein</topology>
    </subcellularLocation>
</comment>
<keyword evidence="9 11" id="KW-1133">Transmembrane helix</keyword>
<dbReference type="GO" id="GO:0016887">
    <property type="term" value="F:ATP hydrolysis activity"/>
    <property type="evidence" value="ECO:0007669"/>
    <property type="project" value="InterPro"/>
</dbReference>
<evidence type="ECO:0000256" key="6">
    <source>
        <dbReference type="ARBA" id="ARBA00022801"/>
    </source>
</evidence>
<dbReference type="CDD" id="cd18570">
    <property type="entry name" value="ABC_6TM_PCAT1_LagD_like"/>
    <property type="match status" value="1"/>
</dbReference>
<sequence>MLKNIPFIREMPFFGQVNRLMKYQVVLQQSEEDCGAACLASIAKFYGQNFTISRLRELVGTGQQGTTLLGLKQGGEAIGFNARSVRAAAAILDQIEEAPLPAIIHWNGYHWVVLYGKQGNKYAIGDPAVGIRYVSKAELAAAWTDWLCLLVEPDAERFFAAAEGQPPANSLEKWMRRIGIYRQILIEAFLLNMVLGLLSIASPFLVQLLTDDILVRGDTQLLASVAIAVIVMNLFSSSLGLVQSNLIAQFSQRLELGLVMEFARKFLRLPLNFYETRRSGEIISRLQDIQEINKLVSQVAISLPSQFFIAVVSFVFMLFYSKELTLAATVIALLMTASTVVFLPALQHKTRSLLVLEAETQGVLVETFKGALTVKTTSSGQQLWEEFQSRFGRLAKLTFRTTQIGILNNIFSGFIASAGSITLLWLGSGLVIDKVLSIGQLLAFISMNQNVTTWVTSLVGFTDEMTRVQTATQRLSEVIDAAPETKNDTNKPFVTIQDRDSIVCNNVSFHYPGRLDLLENFSVTFPGGQAIALIGYSGCGKSTLAKVIAGLYPLQSGNIRIGGYNLQDLSLDSLRQQVVLVPQEAHFWSRSIMDNFRLGSPDISFEQIVKACKIAGADEFISQLPDKYQTVLGEFGANISGGQRQRLAIARAILNNPPVLILDESTAGLDPASEAEVLEQLLMYRHGKTTIFISHRPRVIDRADWIIMLERGRLKMQGSAAKLRSIPGDHLEFLHP</sequence>
<dbReference type="GO" id="GO:0006508">
    <property type="term" value="P:proteolysis"/>
    <property type="evidence" value="ECO:0007669"/>
    <property type="project" value="InterPro"/>
</dbReference>
<dbReference type="PROSITE" id="PS50929">
    <property type="entry name" value="ABC_TM1F"/>
    <property type="match status" value="1"/>
</dbReference>
<feature type="domain" description="Peptidase C39" evidence="14">
    <location>
        <begin position="28"/>
        <end position="150"/>
    </location>
</feature>
<gene>
    <name evidence="15" type="ORF">AVDCRST_MAG84-5930</name>
</gene>
<dbReference type="GO" id="GO:0005524">
    <property type="term" value="F:ATP binding"/>
    <property type="evidence" value="ECO:0007669"/>
    <property type="project" value="UniProtKB-KW"/>
</dbReference>
<keyword evidence="10 11" id="KW-0472">Membrane</keyword>
<dbReference type="InterPro" id="IPR003439">
    <property type="entry name" value="ABC_transporter-like_ATP-bd"/>
</dbReference>
<dbReference type="FunFam" id="3.40.50.300:FF:000299">
    <property type="entry name" value="ABC transporter ATP-binding protein/permease"/>
    <property type="match status" value="1"/>
</dbReference>
<evidence type="ECO:0000256" key="9">
    <source>
        <dbReference type="ARBA" id="ARBA00022989"/>
    </source>
</evidence>
<name>A0A6J4NUI1_9CYAN</name>
<keyword evidence="2" id="KW-0813">Transport</keyword>
<reference evidence="15" key="1">
    <citation type="submission" date="2020-02" db="EMBL/GenBank/DDBJ databases">
        <authorList>
            <person name="Meier V. D."/>
        </authorList>
    </citation>
    <scope>NUCLEOTIDE SEQUENCE</scope>
    <source>
        <strain evidence="15">AVDCRST_MAG84</strain>
    </source>
</reference>
<dbReference type="GO" id="GO:0005886">
    <property type="term" value="C:plasma membrane"/>
    <property type="evidence" value="ECO:0007669"/>
    <property type="project" value="UniProtKB-SubCell"/>
</dbReference>
<dbReference type="InterPro" id="IPR027417">
    <property type="entry name" value="P-loop_NTPase"/>
</dbReference>
<evidence type="ECO:0000256" key="4">
    <source>
        <dbReference type="ARBA" id="ARBA00022692"/>
    </source>
</evidence>
<dbReference type="GO" id="GO:0008234">
    <property type="term" value="F:cysteine-type peptidase activity"/>
    <property type="evidence" value="ECO:0007669"/>
    <property type="project" value="UniProtKB-KW"/>
</dbReference>
<evidence type="ECO:0000259" key="12">
    <source>
        <dbReference type="PROSITE" id="PS50893"/>
    </source>
</evidence>
<dbReference type="PROSITE" id="PS00211">
    <property type="entry name" value="ABC_TRANSPORTER_1"/>
    <property type="match status" value="1"/>
</dbReference>
<evidence type="ECO:0000313" key="15">
    <source>
        <dbReference type="EMBL" id="CAA9397194.1"/>
    </source>
</evidence>
<evidence type="ECO:0000259" key="14">
    <source>
        <dbReference type="PROSITE" id="PS50990"/>
    </source>
</evidence>
<evidence type="ECO:0000256" key="1">
    <source>
        <dbReference type="ARBA" id="ARBA00004651"/>
    </source>
</evidence>
<dbReference type="GO" id="GO:0015421">
    <property type="term" value="F:ABC-type oligopeptide transporter activity"/>
    <property type="evidence" value="ECO:0007669"/>
    <property type="project" value="TreeGrafter"/>
</dbReference>
<dbReference type="Pfam" id="PF00005">
    <property type="entry name" value="ABC_tran"/>
    <property type="match status" value="1"/>
</dbReference>
<evidence type="ECO:0000259" key="13">
    <source>
        <dbReference type="PROSITE" id="PS50929"/>
    </source>
</evidence>
<dbReference type="Pfam" id="PF00664">
    <property type="entry name" value="ABC_membrane"/>
    <property type="match status" value="1"/>
</dbReference>
<dbReference type="Gene3D" id="3.40.50.300">
    <property type="entry name" value="P-loop containing nucleotide triphosphate hydrolases"/>
    <property type="match status" value="1"/>
</dbReference>
<proteinExistence type="predicted"/>
<dbReference type="Gene3D" id="3.90.70.10">
    <property type="entry name" value="Cysteine proteinases"/>
    <property type="match status" value="1"/>
</dbReference>
<feature type="transmembrane region" description="Helical" evidence="11">
    <location>
        <begin position="295"/>
        <end position="320"/>
    </location>
</feature>
<dbReference type="PROSITE" id="PS50990">
    <property type="entry name" value="PEPTIDASE_C39"/>
    <property type="match status" value="1"/>
</dbReference>
<keyword evidence="5" id="KW-0547">Nucleotide-binding</keyword>
<dbReference type="SMART" id="SM00382">
    <property type="entry name" value="AAA"/>
    <property type="match status" value="1"/>
</dbReference>
<dbReference type="SUPFAM" id="SSF52540">
    <property type="entry name" value="P-loop containing nucleoside triphosphate hydrolases"/>
    <property type="match status" value="1"/>
</dbReference>
<keyword evidence="7" id="KW-0788">Thiol protease</keyword>
<keyword evidence="3" id="KW-1003">Cell membrane</keyword>
<dbReference type="CDD" id="cd02418">
    <property type="entry name" value="Peptidase_C39B"/>
    <property type="match status" value="1"/>
</dbReference>
<dbReference type="InterPro" id="IPR039421">
    <property type="entry name" value="Type_1_exporter"/>
</dbReference>
<dbReference type="PANTHER" id="PTHR43394:SF1">
    <property type="entry name" value="ATP-BINDING CASSETTE SUB-FAMILY B MEMBER 10, MITOCHONDRIAL"/>
    <property type="match status" value="1"/>
</dbReference>
<feature type="transmembrane region" description="Helical" evidence="11">
    <location>
        <begin position="406"/>
        <end position="427"/>
    </location>
</feature>
<keyword evidence="7" id="KW-0645">Protease</keyword>
<dbReference type="PANTHER" id="PTHR43394">
    <property type="entry name" value="ATP-DEPENDENT PERMEASE MDL1, MITOCHONDRIAL"/>
    <property type="match status" value="1"/>
</dbReference>
<feature type="transmembrane region" description="Helical" evidence="11">
    <location>
        <begin position="221"/>
        <end position="242"/>
    </location>
</feature>
<keyword evidence="4 11" id="KW-0812">Transmembrane</keyword>
<feature type="transmembrane region" description="Helical" evidence="11">
    <location>
        <begin position="326"/>
        <end position="346"/>
    </location>
</feature>
<dbReference type="AlphaFoldDB" id="A0A6J4NUI1"/>
<keyword evidence="8 15" id="KW-0067">ATP-binding</keyword>
<evidence type="ECO:0000256" key="5">
    <source>
        <dbReference type="ARBA" id="ARBA00022741"/>
    </source>
</evidence>